<evidence type="ECO:0000313" key="2">
    <source>
        <dbReference type="Proteomes" id="UP000067711"/>
    </source>
</evidence>
<gene>
    <name evidence="1" type="ORF">WS71_26380</name>
</gene>
<sequence>MIDERPHPAHAMPGLESASQLTRKISAAVRHRSRPASRVAAHAPDDDFIRGVPLRLHASA</sequence>
<evidence type="ECO:0000313" key="1">
    <source>
        <dbReference type="EMBL" id="AOJ10694.1"/>
    </source>
</evidence>
<dbReference type="EMBL" id="CP013389">
    <property type="protein sequence ID" value="AOJ10694.1"/>
    <property type="molecule type" value="Genomic_DNA"/>
</dbReference>
<proteinExistence type="predicted"/>
<dbReference type="Proteomes" id="UP000067711">
    <property type="component" value="Chromosome 1"/>
</dbReference>
<protein>
    <submittedName>
        <fullName evidence="1">Uncharacterized protein</fullName>
    </submittedName>
</protein>
<organism evidence="1 2">
    <name type="scientific">Burkholderia mayonis</name>
    <dbReference type="NCBI Taxonomy" id="1385591"/>
    <lineage>
        <taxon>Bacteria</taxon>
        <taxon>Pseudomonadati</taxon>
        <taxon>Pseudomonadota</taxon>
        <taxon>Betaproteobacteria</taxon>
        <taxon>Burkholderiales</taxon>
        <taxon>Burkholderiaceae</taxon>
        <taxon>Burkholderia</taxon>
        <taxon>pseudomallei group</taxon>
    </lineage>
</organism>
<name>A0A1B4G459_9BURK</name>
<reference evidence="1 2" key="1">
    <citation type="submission" date="2015-12" db="EMBL/GenBank/DDBJ databases">
        <title>Diversity of Burkholderia near neighbor genomes.</title>
        <authorList>
            <person name="Sahl J."/>
            <person name="Wagner D."/>
            <person name="Keim P."/>
        </authorList>
    </citation>
    <scope>NUCLEOTIDE SEQUENCE [LARGE SCALE GENOMIC DNA]</scope>
    <source>
        <strain evidence="1 2">BDU8</strain>
    </source>
</reference>
<dbReference type="AlphaFoldDB" id="A0A1B4G459"/>
<accession>A0A1B4G459</accession>